<evidence type="ECO:0000313" key="1">
    <source>
        <dbReference type="EMBL" id="REL32743.1"/>
    </source>
</evidence>
<proteinExistence type="predicted"/>
<organism evidence="1 2">
    <name type="scientific">Thalassotalea euphylliae</name>
    <dbReference type="NCBI Taxonomy" id="1655234"/>
    <lineage>
        <taxon>Bacteria</taxon>
        <taxon>Pseudomonadati</taxon>
        <taxon>Pseudomonadota</taxon>
        <taxon>Gammaproteobacteria</taxon>
        <taxon>Alteromonadales</taxon>
        <taxon>Colwelliaceae</taxon>
        <taxon>Thalassotalea</taxon>
    </lineage>
</organism>
<dbReference type="Proteomes" id="UP000256899">
    <property type="component" value="Unassembled WGS sequence"/>
</dbReference>
<comment type="caution">
    <text evidence="1">The sequence shown here is derived from an EMBL/GenBank/DDBJ whole genome shotgun (WGS) entry which is preliminary data.</text>
</comment>
<dbReference type="EMBL" id="QUOT01000001">
    <property type="protein sequence ID" value="REL32743.1"/>
    <property type="molecule type" value="Genomic_DNA"/>
</dbReference>
<gene>
    <name evidence="1" type="ORF">DXX94_14155</name>
</gene>
<protein>
    <recommendedName>
        <fullName evidence="3">Transglutaminase domain-containing protein</fullName>
    </recommendedName>
</protein>
<name>A0A3E0U894_9GAMM</name>
<evidence type="ECO:0008006" key="3">
    <source>
        <dbReference type="Google" id="ProtNLM"/>
    </source>
</evidence>
<evidence type="ECO:0000313" key="2">
    <source>
        <dbReference type="Proteomes" id="UP000256899"/>
    </source>
</evidence>
<reference evidence="2" key="1">
    <citation type="submission" date="2018-08" db="EMBL/GenBank/DDBJ databases">
        <title>Thalassotalea euphylliae genome.</title>
        <authorList>
            <person name="Summers S."/>
            <person name="Rice S.A."/>
            <person name="Freckelton M.L."/>
            <person name="Nedved B.T."/>
            <person name="Hadfield M.G."/>
        </authorList>
    </citation>
    <scope>NUCLEOTIDE SEQUENCE [LARGE SCALE GENOMIC DNA]</scope>
    <source>
        <strain evidence="2">H3</strain>
    </source>
</reference>
<accession>A0A3E0U894</accession>
<keyword evidence="2" id="KW-1185">Reference proteome</keyword>
<sequence>MVASSAFAEQLRFSKSDAGDAYDFSYQWVDYAQQTQNMRFTLPKKALFSKFRKFRAYNPDFAVKHVQREVRKYLKQNPLSGISISYGNELSDISISGRNPSDVAKASREIRSQETAIFNDYLASQFYHQFTDHQNSPGIKPDHVRIAQESVAMLASTKSVILDIVNVKNIRLVTNYVLGFVQNIPYSPLESRLTSSGAGFNVPAKVLWENQGDCDSKMTLTIAMLRALMPRIKMVMIYIDQHAFIGLELLPELGDVTIVHQGRTFVLGDPTGPRLMPLGQLSFESEQAIRAKHYTAEIFD</sequence>
<dbReference type="AlphaFoldDB" id="A0A3E0U894"/>